<dbReference type="Proteomes" id="UP000186132">
    <property type="component" value="Unassembled WGS sequence"/>
</dbReference>
<proteinExistence type="predicted"/>
<reference evidence="2 3" key="1">
    <citation type="submission" date="2016-11" db="EMBL/GenBank/DDBJ databases">
        <authorList>
            <person name="Jaros S."/>
            <person name="Januszkiewicz K."/>
            <person name="Wedrychowicz H."/>
        </authorList>
    </citation>
    <scope>NUCLEOTIDE SEQUENCE [LARGE SCALE GENOMIC DNA]</scope>
    <source>
        <strain evidence="2 3">DSM 45627</strain>
    </source>
</reference>
<sequence>MERFVSDLWAVLVTVGVFLLLALVARGAEKL</sequence>
<organism evidence="2 3">
    <name type="scientific">Jatrophihabitans endophyticus</name>
    <dbReference type="NCBI Taxonomy" id="1206085"/>
    <lineage>
        <taxon>Bacteria</taxon>
        <taxon>Bacillati</taxon>
        <taxon>Actinomycetota</taxon>
        <taxon>Actinomycetes</taxon>
        <taxon>Jatrophihabitantales</taxon>
        <taxon>Jatrophihabitantaceae</taxon>
        <taxon>Jatrophihabitans</taxon>
    </lineage>
</organism>
<evidence type="ECO:0000313" key="2">
    <source>
        <dbReference type="EMBL" id="SHF79135.1"/>
    </source>
</evidence>
<keyword evidence="1" id="KW-0812">Transmembrane</keyword>
<dbReference type="STRING" id="1206085.SAMN05443575_0908"/>
<protein>
    <submittedName>
        <fullName evidence="2">Uncharacterized protein</fullName>
    </submittedName>
</protein>
<name>A0A1M5EIR5_9ACTN</name>
<keyword evidence="3" id="KW-1185">Reference proteome</keyword>
<keyword evidence="1" id="KW-0472">Membrane</keyword>
<dbReference type="AlphaFoldDB" id="A0A1M5EIR5"/>
<dbReference type="EMBL" id="FQVU01000001">
    <property type="protein sequence ID" value="SHF79135.1"/>
    <property type="molecule type" value="Genomic_DNA"/>
</dbReference>
<feature type="transmembrane region" description="Helical" evidence="1">
    <location>
        <begin position="6"/>
        <end position="25"/>
    </location>
</feature>
<evidence type="ECO:0000256" key="1">
    <source>
        <dbReference type="SAM" id="Phobius"/>
    </source>
</evidence>
<gene>
    <name evidence="2" type="ORF">SAMN05443575_0908</name>
</gene>
<evidence type="ECO:0000313" key="3">
    <source>
        <dbReference type="Proteomes" id="UP000186132"/>
    </source>
</evidence>
<keyword evidence="1" id="KW-1133">Transmembrane helix</keyword>
<accession>A0A1M5EIR5</accession>